<dbReference type="STRING" id="144197.ENSSPAP00000025588"/>
<evidence type="ECO:0000256" key="2">
    <source>
        <dbReference type="ARBA" id="ARBA00004363"/>
    </source>
</evidence>
<dbReference type="GO" id="GO:0031902">
    <property type="term" value="C:late endosome membrane"/>
    <property type="evidence" value="ECO:0007669"/>
    <property type="project" value="UniProtKB-SubCell"/>
</dbReference>
<proteinExistence type="inferred from homology"/>
<dbReference type="GeneTree" id="ENSGT00940000179609"/>
<keyword evidence="10" id="KW-0804">Transcription</keyword>
<sequence length="85" mass="9320">MVLLMMGVLFCCGAGFFIRRRMYPSPLRDEPAFNVSFTRHPVTTPGTTACLTCVPYPPAVTDSSGVQQTPTLWAEATLLRRPGSK</sequence>
<evidence type="ECO:0000256" key="6">
    <source>
        <dbReference type="ARBA" id="ARBA00022753"/>
    </source>
</evidence>
<keyword evidence="5" id="KW-0732">Signal</keyword>
<evidence type="ECO:0000256" key="7">
    <source>
        <dbReference type="ARBA" id="ARBA00022989"/>
    </source>
</evidence>
<keyword evidence="4" id="KW-0812">Transmembrane</keyword>
<evidence type="ECO:0000256" key="15">
    <source>
        <dbReference type="ARBA" id="ARBA00035715"/>
    </source>
</evidence>
<evidence type="ECO:0000256" key="13">
    <source>
        <dbReference type="ARBA" id="ARBA00035628"/>
    </source>
</evidence>
<protein>
    <recommendedName>
        <fullName evidence="14">WW domain binding protein VOPP1</fullName>
    </recommendedName>
    <alternativeName>
        <fullName evidence="15">Vesicular, overexpressed in cancer, prosurvival protein 1</fullName>
    </alternativeName>
</protein>
<organism evidence="16">
    <name type="scientific">Stegastes partitus</name>
    <name type="common">bicolor damselfish</name>
    <dbReference type="NCBI Taxonomy" id="144197"/>
    <lineage>
        <taxon>Eukaryota</taxon>
        <taxon>Metazoa</taxon>
        <taxon>Chordata</taxon>
        <taxon>Craniata</taxon>
        <taxon>Vertebrata</taxon>
        <taxon>Euteleostomi</taxon>
        <taxon>Actinopterygii</taxon>
        <taxon>Neopterygii</taxon>
        <taxon>Teleostei</taxon>
        <taxon>Neoteleostei</taxon>
        <taxon>Acanthomorphata</taxon>
        <taxon>Ovalentaria</taxon>
        <taxon>Pomacentridae</taxon>
        <taxon>Stegastes</taxon>
    </lineage>
</organism>
<keyword evidence="12" id="KW-0968">Cytoplasmic vesicle</keyword>
<dbReference type="AlphaFoldDB" id="A0A3B5AW29"/>
<evidence type="ECO:0000256" key="12">
    <source>
        <dbReference type="ARBA" id="ARBA00023329"/>
    </source>
</evidence>
<evidence type="ECO:0000256" key="9">
    <source>
        <dbReference type="ARBA" id="ARBA00023136"/>
    </source>
</evidence>
<evidence type="ECO:0000256" key="3">
    <source>
        <dbReference type="ARBA" id="ARBA00006655"/>
    </source>
</evidence>
<evidence type="ECO:0000256" key="8">
    <source>
        <dbReference type="ARBA" id="ARBA00023015"/>
    </source>
</evidence>
<evidence type="ECO:0000256" key="10">
    <source>
        <dbReference type="ARBA" id="ARBA00023163"/>
    </source>
</evidence>
<dbReference type="PANTHER" id="PTHR14971">
    <property type="entry name" value="VESICULAR, OVEREXPRESSED IN CANCER, PROSURVIVAL PROTEIN 1"/>
    <property type="match status" value="1"/>
</dbReference>
<evidence type="ECO:0000256" key="5">
    <source>
        <dbReference type="ARBA" id="ARBA00022729"/>
    </source>
</evidence>
<accession>A0A3B5AW29</accession>
<keyword evidence="7" id="KW-1133">Transmembrane helix</keyword>
<comment type="similarity">
    <text evidence="3">Belongs to the VOPP1/ECOP family.</text>
</comment>
<name>A0A3B5AW29_9TELE</name>
<evidence type="ECO:0000256" key="14">
    <source>
        <dbReference type="ARBA" id="ARBA00035708"/>
    </source>
</evidence>
<evidence type="ECO:0000313" key="16">
    <source>
        <dbReference type="Ensembl" id="ENSSPAP00000025588.1"/>
    </source>
</evidence>
<dbReference type="PANTHER" id="PTHR14971:SF2">
    <property type="entry name" value="VESICULAR, OVEREXPRESSED IN CANCER, PROSURVIVAL PROTEIN 1"/>
    <property type="match status" value="1"/>
</dbReference>
<evidence type="ECO:0000256" key="4">
    <source>
        <dbReference type="ARBA" id="ARBA00022692"/>
    </source>
</evidence>
<comment type="subcellular location">
    <subcellularLocation>
        <location evidence="1">Cytoplasmic vesicle membrane</location>
        <topology evidence="1">Single-pass type I membrane protein</topology>
    </subcellularLocation>
    <subcellularLocation>
        <location evidence="13">Late endosome membrane</location>
        <topology evidence="13">Single-pass membrane protein</topology>
    </subcellularLocation>
    <subcellularLocation>
        <location evidence="2">Lysosome membrane</location>
        <topology evidence="2">Single-pass membrane protein</topology>
    </subcellularLocation>
</comment>
<keyword evidence="9" id="KW-0472">Membrane</keyword>
<keyword evidence="8" id="KW-0805">Transcription regulation</keyword>
<evidence type="ECO:0000256" key="11">
    <source>
        <dbReference type="ARBA" id="ARBA00023228"/>
    </source>
</evidence>
<reference evidence="16" key="1">
    <citation type="submission" date="2023-09" db="UniProtKB">
        <authorList>
            <consortium name="Ensembl"/>
        </authorList>
    </citation>
    <scope>IDENTIFICATION</scope>
</reference>
<dbReference type="GO" id="GO:0005765">
    <property type="term" value="C:lysosomal membrane"/>
    <property type="evidence" value="ECO:0007669"/>
    <property type="project" value="UniProtKB-SubCell"/>
</dbReference>
<keyword evidence="11" id="KW-0458">Lysosome</keyword>
<keyword evidence="6" id="KW-0967">Endosome</keyword>
<dbReference type="Ensembl" id="ENSSPAT00000026009.1">
    <property type="protein sequence ID" value="ENSSPAP00000025588.1"/>
    <property type="gene ID" value="ENSSPAG00000019334.1"/>
</dbReference>
<dbReference type="InterPro" id="IPR026229">
    <property type="entry name" value="VOPP1"/>
</dbReference>
<evidence type="ECO:0000256" key="1">
    <source>
        <dbReference type="ARBA" id="ARBA00004358"/>
    </source>
</evidence>